<evidence type="ECO:0000313" key="3">
    <source>
        <dbReference type="EMBL" id="SHK21073.1"/>
    </source>
</evidence>
<dbReference type="Pfam" id="PF07584">
    <property type="entry name" value="BatA"/>
    <property type="match status" value="1"/>
</dbReference>
<dbReference type="EMBL" id="FRAA01000003">
    <property type="protein sequence ID" value="SHK21073.1"/>
    <property type="molecule type" value="Genomic_DNA"/>
</dbReference>
<keyword evidence="4" id="KW-1185">Reference proteome</keyword>
<keyword evidence="1" id="KW-1133">Transmembrane helix</keyword>
<organism evidence="3 4">
    <name type="scientific">Reichenbachiella agariperforans</name>
    <dbReference type="NCBI Taxonomy" id="156994"/>
    <lineage>
        <taxon>Bacteria</taxon>
        <taxon>Pseudomonadati</taxon>
        <taxon>Bacteroidota</taxon>
        <taxon>Cytophagia</taxon>
        <taxon>Cytophagales</taxon>
        <taxon>Reichenbachiellaceae</taxon>
        <taxon>Reichenbachiella</taxon>
    </lineage>
</organism>
<dbReference type="RefSeq" id="WP_073122487.1">
    <property type="nucleotide sequence ID" value="NZ_FRAA01000003.1"/>
</dbReference>
<dbReference type="NCBIfam" id="TIGR02226">
    <property type="entry name" value="two_anch"/>
    <property type="match status" value="1"/>
</dbReference>
<dbReference type="AlphaFoldDB" id="A0A1M6QLX7"/>
<keyword evidence="1" id="KW-0472">Membrane</keyword>
<dbReference type="InterPro" id="IPR011933">
    <property type="entry name" value="Double_TM_dom"/>
</dbReference>
<keyword evidence="1 3" id="KW-0812">Transmembrane</keyword>
<gene>
    <name evidence="3" type="ORF">SAMN04488028_103378</name>
</gene>
<proteinExistence type="predicted"/>
<feature type="transmembrane region" description="Helical" evidence="1">
    <location>
        <begin position="56"/>
        <end position="78"/>
    </location>
</feature>
<evidence type="ECO:0000313" key="4">
    <source>
        <dbReference type="Proteomes" id="UP000184474"/>
    </source>
</evidence>
<protein>
    <submittedName>
        <fullName evidence="3">N-terminal double-transmembrane domain-containing protein</fullName>
    </submittedName>
</protein>
<dbReference type="InterPro" id="IPR024163">
    <property type="entry name" value="Aerotolerance_reg_N"/>
</dbReference>
<dbReference type="Proteomes" id="UP000184474">
    <property type="component" value="Unassembled WGS sequence"/>
</dbReference>
<dbReference type="STRING" id="156994.SAMN04488028_103378"/>
<evidence type="ECO:0000256" key="1">
    <source>
        <dbReference type="SAM" id="Phobius"/>
    </source>
</evidence>
<dbReference type="PANTHER" id="PTHR37464">
    <property type="entry name" value="BLL2463 PROTEIN"/>
    <property type="match status" value="1"/>
</dbReference>
<feature type="transmembrane region" description="Helical" evidence="1">
    <location>
        <begin position="6"/>
        <end position="26"/>
    </location>
</feature>
<accession>A0A1M6QLX7</accession>
<name>A0A1M6QLX7_REIAG</name>
<feature type="domain" description="Aerotolerance regulator N-terminal" evidence="2">
    <location>
        <begin position="1"/>
        <end position="76"/>
    </location>
</feature>
<sequence length="668" mass="75933">MNFANPTFLWGLIALSIPIIVHLFNFRKAKLIRFSNVKFLNQVKKKSSSKLQLKQLLVLFCRLTFITFLVLAFAQPFIPGQENGLNENTVIIYLDNSGSMTNLSSENNESLVTAKSMAHQIVDLYPSTTTFKLLDNNFAPSANHYKSADKIREYLNVLDYSSVSRSGQEVLDRIQTLTSNDDRSDVFILSDMQRSTLGQISAYADSIHHHYLIPIATAQQNNLYVDSVYLDQPFILAHKKNTLTAKIKNSSTQAVEDLIVKLQVNDRQSASVAISLEANSTKKIDFELGKNLNKYNAGRIEFQDFPVTFDNEFYFSFNLAPTIRITEITDTQRTPYMQNVFGSNELFDFHSYTTGDINYQVLEQSDLLIIHSLGQINPSIQSQIKLRLTSGKSVLLIPNTNTKLSDLKTSISLQYKATGDTQKTDIQAPDLTNPFFDGIFESLDRKTQLPQANPIIKLSGLHHPLLSLKTGSPFLSKVSQQGNLYVLSSPLTDEFTNFQRHAFFVPVMQRIAELSASSANPLYYSADNSHVTLLLDTIDNQKLYKLRHNINTNQELIPSQRLIQNQLAMDFPKYLLTTGNYQLFSDQQILDYVAFNPSKLESELEIMEKEEYLSLLSDVQSLTLFDQVDSKNFSHTLKEKYHSIELWKYALLLSVLFLIAESMLLRFL</sequence>
<reference evidence="4" key="1">
    <citation type="submission" date="2016-11" db="EMBL/GenBank/DDBJ databases">
        <authorList>
            <person name="Varghese N."/>
            <person name="Submissions S."/>
        </authorList>
    </citation>
    <scope>NUCLEOTIDE SEQUENCE [LARGE SCALE GENOMIC DNA]</scope>
    <source>
        <strain evidence="4">DSM 26134</strain>
    </source>
</reference>
<dbReference type="PANTHER" id="PTHR37464:SF1">
    <property type="entry name" value="BLL2463 PROTEIN"/>
    <property type="match status" value="1"/>
</dbReference>
<evidence type="ECO:0000259" key="2">
    <source>
        <dbReference type="Pfam" id="PF07584"/>
    </source>
</evidence>